<evidence type="ECO:0000313" key="5">
    <source>
        <dbReference type="Proteomes" id="UP000288669"/>
    </source>
</evidence>
<feature type="domain" description="HMA" evidence="3">
    <location>
        <begin position="1"/>
        <end position="69"/>
    </location>
</feature>
<dbReference type="PROSITE" id="PS50846">
    <property type="entry name" value="HMA_2"/>
    <property type="match status" value="1"/>
</dbReference>
<dbReference type="InterPro" id="IPR036163">
    <property type="entry name" value="HMA_dom_sf"/>
</dbReference>
<dbReference type="GO" id="GO:0019829">
    <property type="term" value="F:ATPase-coupled monoatomic cation transmembrane transporter activity"/>
    <property type="evidence" value="ECO:0007669"/>
    <property type="project" value="InterPro"/>
</dbReference>
<keyword evidence="5" id="KW-1185">Reference proteome</keyword>
<evidence type="ECO:0000313" key="4">
    <source>
        <dbReference type="EMBL" id="RSU08353.1"/>
    </source>
</evidence>
<dbReference type="Gene3D" id="3.30.70.100">
    <property type="match status" value="1"/>
</dbReference>
<evidence type="ECO:0000256" key="1">
    <source>
        <dbReference type="ARBA" id="ARBA00022723"/>
    </source>
</evidence>
<keyword evidence="1" id="KW-0479">Metal-binding</keyword>
<dbReference type="OrthoDB" id="9813965at2"/>
<protein>
    <submittedName>
        <fullName evidence="4">Heavy metal transporter</fullName>
    </submittedName>
</protein>
<proteinExistence type="predicted"/>
<dbReference type="CDD" id="cd00371">
    <property type="entry name" value="HMA"/>
    <property type="match status" value="1"/>
</dbReference>
<reference evidence="4 5" key="1">
    <citation type="submission" date="2017-05" db="EMBL/GenBank/DDBJ databases">
        <title>Vagococcus spp. assemblies.</title>
        <authorList>
            <person name="Gulvik C.A."/>
        </authorList>
    </citation>
    <scope>NUCLEOTIDE SEQUENCE [LARGE SCALE GENOMIC DNA]</scope>
    <source>
        <strain evidence="4 5">DSM 24756</strain>
    </source>
</reference>
<evidence type="ECO:0000259" key="3">
    <source>
        <dbReference type="PROSITE" id="PS50846"/>
    </source>
</evidence>
<dbReference type="SUPFAM" id="SSF55008">
    <property type="entry name" value="HMA, heavy metal-associated domain"/>
    <property type="match status" value="1"/>
</dbReference>
<gene>
    <name evidence="4" type="ORF">CBF30_03695</name>
</gene>
<keyword evidence="2" id="KW-1278">Translocase</keyword>
<sequence length="73" mass="8037">MKKTVKLEGLDCANCAMKIEQAIKEISGVEEASVNFMTTKLKVSAERAQMPRILDEVIATVQNLEPDVVVMKA</sequence>
<comment type="caution">
    <text evidence="4">The sequence shown here is derived from an EMBL/GenBank/DDBJ whole genome shotgun (WGS) entry which is preliminary data.</text>
</comment>
<dbReference type="InterPro" id="IPR027256">
    <property type="entry name" value="P-typ_ATPase_IB"/>
</dbReference>
<dbReference type="Proteomes" id="UP000288669">
    <property type="component" value="Unassembled WGS sequence"/>
</dbReference>
<dbReference type="GO" id="GO:0046872">
    <property type="term" value="F:metal ion binding"/>
    <property type="evidence" value="ECO:0007669"/>
    <property type="project" value="UniProtKB-KW"/>
</dbReference>
<dbReference type="Pfam" id="PF00403">
    <property type="entry name" value="HMA"/>
    <property type="match status" value="1"/>
</dbReference>
<dbReference type="InterPro" id="IPR017969">
    <property type="entry name" value="Heavy-metal-associated_CS"/>
</dbReference>
<accession>A0A430AK17</accession>
<name>A0A430AK17_9ENTE</name>
<organism evidence="4 5">
    <name type="scientific">Vagococcus entomophilus</name>
    <dbReference type="NCBI Taxonomy" id="1160095"/>
    <lineage>
        <taxon>Bacteria</taxon>
        <taxon>Bacillati</taxon>
        <taxon>Bacillota</taxon>
        <taxon>Bacilli</taxon>
        <taxon>Lactobacillales</taxon>
        <taxon>Enterococcaceae</taxon>
        <taxon>Vagococcus</taxon>
    </lineage>
</organism>
<dbReference type="EMBL" id="NGJZ01000001">
    <property type="protein sequence ID" value="RSU08353.1"/>
    <property type="molecule type" value="Genomic_DNA"/>
</dbReference>
<dbReference type="PROSITE" id="PS01047">
    <property type="entry name" value="HMA_1"/>
    <property type="match status" value="1"/>
</dbReference>
<dbReference type="InterPro" id="IPR006121">
    <property type="entry name" value="HMA_dom"/>
</dbReference>
<dbReference type="GO" id="GO:0016020">
    <property type="term" value="C:membrane"/>
    <property type="evidence" value="ECO:0007669"/>
    <property type="project" value="InterPro"/>
</dbReference>
<evidence type="ECO:0000256" key="2">
    <source>
        <dbReference type="ARBA" id="ARBA00022967"/>
    </source>
</evidence>
<dbReference type="AlphaFoldDB" id="A0A430AK17"/>
<dbReference type="PRINTS" id="PR00941">
    <property type="entry name" value="CDATPASE"/>
</dbReference>